<gene>
    <name evidence="2" type="ORF">niasHT_015106</name>
</gene>
<dbReference type="Proteomes" id="UP001620626">
    <property type="component" value="Unassembled WGS sequence"/>
</dbReference>
<evidence type="ECO:0000313" key="3">
    <source>
        <dbReference type="Proteomes" id="UP001620626"/>
    </source>
</evidence>
<keyword evidence="3" id="KW-1185">Reference proteome</keyword>
<dbReference type="EMBL" id="JBICBT010000491">
    <property type="protein sequence ID" value="KAL3111908.1"/>
    <property type="molecule type" value="Genomic_DNA"/>
</dbReference>
<proteinExistence type="predicted"/>
<evidence type="ECO:0000256" key="1">
    <source>
        <dbReference type="SAM" id="Coils"/>
    </source>
</evidence>
<sequence>MEQEAIHSDVAKDVQETVSFLVDNVVDNVFKEYKRLEEEIRFEERQKRNISLSELKNYSEIFNHQTKPKKPKLHDDVDDSIIFVKEVPAFDKHIGLDDSFNRGDDTKLIAALEMDEEEMGDNQISMTSTPKRRKILFSISIGDDDNDDIIFMDQSSSSSLFFCKLSPIKKTPLPPLPAPSLFGLATKKSVEDQKRPTLPPPDPFLFNLATKEESVEDEVKIVVRELINKVMDNKLREFQKQMAADDRNEKSLKNEDLRWWSTCAKNCDVIGRKSSSPTNNLNDDDDYNSFDDDVVFVGKIDKNEAVWRETVRLQDSFDTGDDSNLLAALQRDEAASNVISSGVNENEIIDILE</sequence>
<comment type="caution">
    <text evidence="2">The sequence shown here is derived from an EMBL/GenBank/DDBJ whole genome shotgun (WGS) entry which is preliminary data.</text>
</comment>
<accession>A0ABD2L9J7</accession>
<protein>
    <submittedName>
        <fullName evidence="2">Uncharacterized protein</fullName>
    </submittedName>
</protein>
<dbReference type="AlphaFoldDB" id="A0ABD2L9J7"/>
<feature type="coiled-coil region" evidence="1">
    <location>
        <begin position="26"/>
        <end position="53"/>
    </location>
</feature>
<keyword evidence="1" id="KW-0175">Coiled coil</keyword>
<reference evidence="2 3" key="1">
    <citation type="submission" date="2024-10" db="EMBL/GenBank/DDBJ databases">
        <authorList>
            <person name="Kim D."/>
        </authorList>
    </citation>
    <scope>NUCLEOTIDE SEQUENCE [LARGE SCALE GENOMIC DNA]</scope>
    <source>
        <strain evidence="2">BH-2024</strain>
    </source>
</reference>
<name>A0ABD2L9J7_9BILA</name>
<evidence type="ECO:0000313" key="2">
    <source>
        <dbReference type="EMBL" id="KAL3111908.1"/>
    </source>
</evidence>
<organism evidence="2 3">
    <name type="scientific">Heterodera trifolii</name>
    <dbReference type="NCBI Taxonomy" id="157864"/>
    <lineage>
        <taxon>Eukaryota</taxon>
        <taxon>Metazoa</taxon>
        <taxon>Ecdysozoa</taxon>
        <taxon>Nematoda</taxon>
        <taxon>Chromadorea</taxon>
        <taxon>Rhabditida</taxon>
        <taxon>Tylenchina</taxon>
        <taxon>Tylenchomorpha</taxon>
        <taxon>Tylenchoidea</taxon>
        <taxon>Heteroderidae</taxon>
        <taxon>Heteroderinae</taxon>
        <taxon>Heterodera</taxon>
    </lineage>
</organism>